<dbReference type="AlphaFoldDB" id="A0A1L8H7B4"/>
<feature type="coiled-coil region" evidence="1">
    <location>
        <begin position="314"/>
        <end position="477"/>
    </location>
</feature>
<dbReference type="AGR" id="Xenbase:XB-GENE-939970"/>
<dbReference type="CTD" id="735019"/>
<dbReference type="RefSeq" id="XP_018103954.1">
    <property type="nucleotide sequence ID" value="XM_018248465.2"/>
</dbReference>
<reference evidence="4" key="1">
    <citation type="submission" date="2024-06" db="UniProtKB">
        <authorList>
            <consortium name="RefSeq"/>
        </authorList>
    </citation>
    <scope>NUCLEOTIDE SEQUENCE [LARGE SCALE GENOMIC DNA]</scope>
    <source>
        <strain evidence="4">J_2021</strain>
    </source>
</reference>
<feature type="domain" description="Centrosomal protein of 85 kDa-like CC4 coiled-coil" evidence="3">
    <location>
        <begin position="516"/>
        <end position="599"/>
    </location>
</feature>
<keyword evidence="4" id="KW-1185">Reference proteome</keyword>
<dbReference type="GeneID" id="735019"/>
<feature type="compositionally biased region" description="Polar residues" evidence="2">
    <location>
        <begin position="21"/>
        <end position="32"/>
    </location>
</feature>
<dbReference type="Bgee" id="735019">
    <property type="expression patterns" value="Expressed in egg cell and 19 other cell types or tissues"/>
</dbReference>
<dbReference type="PANTHER" id="PTHR31075:SF3">
    <property type="entry name" value="CENTROSOMAL PROTEIN OF 85 KDA"/>
    <property type="match status" value="1"/>
</dbReference>
<dbReference type="PaxDb" id="8355-A0A1L8H7B4"/>
<evidence type="ECO:0000313" key="6">
    <source>
        <dbReference type="Xenbase" id="XB-GENE-939970"/>
    </source>
</evidence>
<evidence type="ECO:0000313" key="4">
    <source>
        <dbReference type="Proteomes" id="UP000186698"/>
    </source>
</evidence>
<dbReference type="STRING" id="8355.A0A1L8H7B4"/>
<reference evidence="5" key="2">
    <citation type="submission" date="2025-08" db="UniProtKB">
        <authorList>
            <consortium name="RefSeq"/>
        </authorList>
    </citation>
    <scope>IDENTIFICATION</scope>
    <source>
        <strain evidence="5">J_2021</strain>
        <tissue evidence="5">Erythrocytes</tissue>
    </source>
</reference>
<dbReference type="InterPro" id="IPR040210">
    <property type="entry name" value="Cep85/Cep85L"/>
</dbReference>
<keyword evidence="1" id="KW-0175">Coiled coil</keyword>
<protein>
    <submittedName>
        <fullName evidence="5">Centrosomal protein 85kDa S homeolog isoform X1</fullName>
    </submittedName>
</protein>
<dbReference type="InterPro" id="IPR058190">
    <property type="entry name" value="CC4_CEP85"/>
</dbReference>
<evidence type="ECO:0000313" key="5">
    <source>
        <dbReference type="RefSeq" id="XP_018103954.1"/>
    </source>
</evidence>
<feature type="coiled-coil region" evidence="1">
    <location>
        <begin position="504"/>
        <end position="608"/>
    </location>
</feature>
<feature type="region of interest" description="Disordered" evidence="2">
    <location>
        <begin position="1"/>
        <end position="32"/>
    </location>
</feature>
<name>A0A1L8H7B4_XENLA</name>
<evidence type="ECO:0000256" key="2">
    <source>
        <dbReference type="SAM" id="MobiDB-lite"/>
    </source>
</evidence>
<evidence type="ECO:0000256" key="1">
    <source>
        <dbReference type="SAM" id="Coils"/>
    </source>
</evidence>
<dbReference type="Xenbase" id="XB-GENE-939970">
    <property type="gene designation" value="cep85.S"/>
</dbReference>
<accession>A0A1L8H7B4</accession>
<dbReference type="OMA" id="RMFSVPQ"/>
<dbReference type="OrthoDB" id="5972981at2759"/>
<gene>
    <name evidence="5 6" type="primary">cep85.S</name>
    <name evidence="5" type="synonym">ccdc21</name>
    <name evidence="5" type="synonym">cep85</name>
</gene>
<sequence length="711" mass="80867">METIERFQDAGYQRTSRAESGPSQKSVLSHTEWQTPLVSGKAVSRLPTRYGFISSSDQQSGTSCPEGMQDFCNASGNMAFQPIRRQVTIPTAHVMPSTLGTPSSNTNECFGSVLPKDSALHAYSSVAPPEHNIADDTRKFETPNIEPTLNQSGLLNAFCTDHCPSASTGIVHADTEPYGALPEIRSTGKGEFTCKTGQYALYQNSHGWKPEQYSLQPGAEISAWRHRQDSENMRLRMEQLQLARPCPPTPVYGLGLQTDPGQWERILKTREGVFLEKEVLLERQRQHIFQLEQKLRGNEVQAHSTLLSQTSPYNDMYIIKMQELQREVTFLRAQFAEKFDSSSTEKAELEKKLNAGEAESRSLREAMKEAAQKHTEELRKQEERVKGRDRHINSLKKKCQKETEQNKEKQQRIETLERYLADLPTVQDHQKQTQELKGLQEKSSLLQEQVSELEKSLTEIRNLNREKETQLATEKRRGQELMSTIGSLKEEIECFKQTDVGEKEKRLTQESEELRQEVLSLRKEQECLRKVMESQKKKIEQMSSKVKVLEEQVAQEEGTGDALKVEVQRKETALQQLRAAVKELAVQNQDLMEQNVTLQERLRQTRGAAQPAELEAGTIITLYSELNLCLKDLRSICTLLSQRMEGRDPNLSLLLGIHSAPHVEDEDGASDSLSLDKHLDAVRRLKREIEDLRTTISDRYAQDMGDNCITQ</sequence>
<proteinExistence type="predicted"/>
<evidence type="ECO:0000259" key="3">
    <source>
        <dbReference type="Pfam" id="PF24555"/>
    </source>
</evidence>
<dbReference type="Proteomes" id="UP000186698">
    <property type="component" value="Chromosome 2S"/>
</dbReference>
<dbReference type="Pfam" id="PF24555">
    <property type="entry name" value="CC4_CEP85"/>
    <property type="match status" value="1"/>
</dbReference>
<dbReference type="PANTHER" id="PTHR31075">
    <property type="entry name" value="CENTROSOMAL PROTEIN OF 85 KDA"/>
    <property type="match status" value="1"/>
</dbReference>
<dbReference type="GO" id="GO:0005813">
    <property type="term" value="C:centrosome"/>
    <property type="evidence" value="ECO:0000318"/>
    <property type="project" value="GO_Central"/>
</dbReference>
<organism evidence="4 5">
    <name type="scientific">Xenopus laevis</name>
    <name type="common">African clawed frog</name>
    <dbReference type="NCBI Taxonomy" id="8355"/>
    <lineage>
        <taxon>Eukaryota</taxon>
        <taxon>Metazoa</taxon>
        <taxon>Chordata</taxon>
        <taxon>Craniata</taxon>
        <taxon>Vertebrata</taxon>
        <taxon>Euteleostomi</taxon>
        <taxon>Amphibia</taxon>
        <taxon>Batrachia</taxon>
        <taxon>Anura</taxon>
        <taxon>Pipoidea</taxon>
        <taxon>Pipidae</taxon>
        <taxon>Xenopodinae</taxon>
        <taxon>Xenopus</taxon>
        <taxon>Xenopus</taxon>
    </lineage>
</organism>